<feature type="signal peptide" evidence="1">
    <location>
        <begin position="1"/>
        <end position="22"/>
    </location>
</feature>
<evidence type="ECO:0000313" key="2">
    <source>
        <dbReference type="EMBL" id="MBD2840778.1"/>
    </source>
</evidence>
<dbReference type="Proteomes" id="UP000635384">
    <property type="component" value="Unassembled WGS sequence"/>
</dbReference>
<dbReference type="RefSeq" id="WP_190786381.1">
    <property type="nucleotide sequence ID" value="NZ_JACXLC010000001.1"/>
</dbReference>
<name>A0ABR8KNQ3_9SPHN</name>
<gene>
    <name evidence="2" type="ORF">IB285_00745</name>
</gene>
<dbReference type="EMBL" id="JACXLC010000001">
    <property type="protein sequence ID" value="MBD2840778.1"/>
    <property type="molecule type" value="Genomic_DNA"/>
</dbReference>
<keyword evidence="1" id="KW-0732">Signal</keyword>
<organism evidence="2 3">
    <name type="scientific">Erythrobacter rubeus</name>
    <dbReference type="NCBI Taxonomy" id="2760803"/>
    <lineage>
        <taxon>Bacteria</taxon>
        <taxon>Pseudomonadati</taxon>
        <taxon>Pseudomonadota</taxon>
        <taxon>Alphaproteobacteria</taxon>
        <taxon>Sphingomonadales</taxon>
        <taxon>Erythrobacteraceae</taxon>
        <taxon>Erythrobacter/Porphyrobacter group</taxon>
        <taxon>Erythrobacter</taxon>
    </lineage>
</organism>
<evidence type="ECO:0008006" key="4">
    <source>
        <dbReference type="Google" id="ProtNLM"/>
    </source>
</evidence>
<evidence type="ECO:0000256" key="1">
    <source>
        <dbReference type="SAM" id="SignalP"/>
    </source>
</evidence>
<keyword evidence="3" id="KW-1185">Reference proteome</keyword>
<reference evidence="2 3" key="1">
    <citation type="submission" date="2020-09" db="EMBL/GenBank/DDBJ databases">
        <authorList>
            <person name="Yoon J.-W."/>
        </authorList>
    </citation>
    <scope>NUCLEOTIDE SEQUENCE [LARGE SCALE GENOMIC DNA]</scope>
    <source>
        <strain evidence="2 3">KMU-140</strain>
    </source>
</reference>
<feature type="chain" id="PRO_5047445653" description="C-type lysozyme inhibitor domain-containing protein" evidence="1">
    <location>
        <begin position="23"/>
        <end position="119"/>
    </location>
</feature>
<evidence type="ECO:0000313" key="3">
    <source>
        <dbReference type="Proteomes" id="UP000635384"/>
    </source>
</evidence>
<proteinExistence type="predicted"/>
<protein>
    <recommendedName>
        <fullName evidence="4">C-type lysozyme inhibitor domain-containing protein</fullName>
    </recommendedName>
</protein>
<comment type="caution">
    <text evidence="2">The sequence shown here is derived from an EMBL/GenBank/DDBJ whole genome shotgun (WGS) entry which is preliminary data.</text>
</comment>
<sequence length="119" mass="13256">MKRVFLATITASALAWPSVALAQPVFLTCTLTDQGGESTFDVQLNEAANTVSYFIHRNGMTVKKPAIFTPEKVLFNGFEIDRKDLSFRRDNTQSAFYRVTGGPAMDVGKCVIDREERAF</sequence>
<accession>A0ABR8KNQ3</accession>